<evidence type="ECO:0000259" key="12">
    <source>
        <dbReference type="Pfam" id="PF16900"/>
    </source>
</evidence>
<evidence type="ECO:0000256" key="5">
    <source>
        <dbReference type="ARBA" id="ARBA00022771"/>
    </source>
</evidence>
<feature type="domain" description="OB" evidence="10">
    <location>
        <begin position="99"/>
        <end position="160"/>
    </location>
</feature>
<keyword evidence="7 9" id="KW-0238">DNA-binding</keyword>
<dbReference type="InterPro" id="IPR031657">
    <property type="entry name" value="REPA_OB_2"/>
</dbReference>
<dbReference type="PANTHER" id="PTHR47165:SF4">
    <property type="entry name" value="OS03G0429900 PROTEIN"/>
    <property type="match status" value="1"/>
</dbReference>
<dbReference type="InterPro" id="IPR012340">
    <property type="entry name" value="NA-bd_OB-fold"/>
</dbReference>
<evidence type="ECO:0000256" key="6">
    <source>
        <dbReference type="ARBA" id="ARBA00022833"/>
    </source>
</evidence>
<evidence type="ECO:0000313" key="13">
    <source>
        <dbReference type="EMBL" id="CAG2053189.1"/>
    </source>
</evidence>
<evidence type="ECO:0000259" key="11">
    <source>
        <dbReference type="Pfam" id="PF08646"/>
    </source>
</evidence>
<feature type="domain" description="Replication factor A C-terminal" evidence="11">
    <location>
        <begin position="359"/>
        <end position="504"/>
    </location>
</feature>
<evidence type="ECO:0000256" key="3">
    <source>
        <dbReference type="ARBA" id="ARBA00022705"/>
    </source>
</evidence>
<dbReference type="Gene3D" id="2.40.50.140">
    <property type="entry name" value="Nucleic acid-binding proteins"/>
    <property type="match status" value="3"/>
</dbReference>
<keyword evidence="8 9" id="KW-0539">Nucleus</keyword>
<comment type="function">
    <text evidence="9">As part of the heterotrimeric replication protein A complex (RPA/RP-A), binds and stabilizes single-stranded DNA intermediates, that form during DNA replication or upon DNA stress. It prevents their reannealing and in parallel, recruits and activates different proteins and complexes involved in DNA metabolism. Thereby, it plays an essential role both in DNA replication and the cellular response to DNA damage.</text>
</comment>
<organism evidence="13 14">
    <name type="scientific">Timema podura</name>
    <name type="common">Walking stick</name>
    <dbReference type="NCBI Taxonomy" id="61482"/>
    <lineage>
        <taxon>Eukaryota</taxon>
        <taxon>Metazoa</taxon>
        <taxon>Ecdysozoa</taxon>
        <taxon>Arthropoda</taxon>
        <taxon>Hexapoda</taxon>
        <taxon>Insecta</taxon>
        <taxon>Pterygota</taxon>
        <taxon>Neoptera</taxon>
        <taxon>Polyneoptera</taxon>
        <taxon>Phasmatodea</taxon>
        <taxon>Timematodea</taxon>
        <taxon>Timematoidea</taxon>
        <taxon>Timematidae</taxon>
        <taxon>Timema</taxon>
    </lineage>
</organism>
<dbReference type="CDD" id="cd04476">
    <property type="entry name" value="RPA1_DBD_C"/>
    <property type="match status" value="1"/>
</dbReference>
<keyword evidence="6 9" id="KW-0862">Zinc</keyword>
<evidence type="ECO:0000256" key="1">
    <source>
        <dbReference type="ARBA" id="ARBA00004123"/>
    </source>
</evidence>
<comment type="subcellular location">
    <subcellularLocation>
        <location evidence="1 9">Nucleus</location>
    </subcellularLocation>
</comment>
<keyword evidence="5 9" id="KW-0863">Zinc-finger</keyword>
<dbReference type="InterPro" id="IPR004365">
    <property type="entry name" value="NA-bd_OB_tRNA"/>
</dbReference>
<dbReference type="NCBIfam" id="TIGR00617">
    <property type="entry name" value="rpa1"/>
    <property type="match status" value="1"/>
</dbReference>
<dbReference type="Pfam" id="PF08646">
    <property type="entry name" value="Rep_fac-A_C"/>
    <property type="match status" value="1"/>
</dbReference>
<evidence type="ECO:0000256" key="2">
    <source>
        <dbReference type="ARBA" id="ARBA00005690"/>
    </source>
</evidence>
<accession>A0ABN7NFI2</accession>
<dbReference type="CDD" id="cd04475">
    <property type="entry name" value="RPA1_DBD_B"/>
    <property type="match status" value="1"/>
</dbReference>
<name>A0ABN7NFI2_TIMPD</name>
<dbReference type="EMBL" id="CAJPIN010000197">
    <property type="protein sequence ID" value="CAG2053189.1"/>
    <property type="molecule type" value="Genomic_DNA"/>
</dbReference>
<proteinExistence type="inferred from homology"/>
<keyword evidence="3 9" id="KW-0235">DNA replication</keyword>
<dbReference type="InterPro" id="IPR004591">
    <property type="entry name" value="Rfa1"/>
</dbReference>
<dbReference type="Pfam" id="PF01336">
    <property type="entry name" value="tRNA_anti-codon"/>
    <property type="match status" value="1"/>
</dbReference>
<evidence type="ECO:0000256" key="4">
    <source>
        <dbReference type="ARBA" id="ARBA00022723"/>
    </source>
</evidence>
<protein>
    <recommendedName>
        <fullName evidence="9">Replication protein A subunit</fullName>
    </recommendedName>
</protein>
<dbReference type="InterPro" id="IPR013955">
    <property type="entry name" value="Rep_factor-A_C"/>
</dbReference>
<gene>
    <name evidence="13" type="ORF">TPAB3V08_LOCUS264</name>
</gene>
<reference evidence="13" key="1">
    <citation type="submission" date="2021-03" db="EMBL/GenBank/DDBJ databases">
        <authorList>
            <person name="Tran Van P."/>
        </authorList>
    </citation>
    <scope>NUCLEOTIDE SEQUENCE</scope>
</reference>
<evidence type="ECO:0000256" key="8">
    <source>
        <dbReference type="ARBA" id="ARBA00023242"/>
    </source>
</evidence>
<evidence type="ECO:0000256" key="9">
    <source>
        <dbReference type="RuleBase" id="RU364130"/>
    </source>
</evidence>
<dbReference type="CDD" id="cd04474">
    <property type="entry name" value="RPA1_DBD_A"/>
    <property type="match status" value="1"/>
</dbReference>
<dbReference type="Proteomes" id="UP001153148">
    <property type="component" value="Unassembled WGS sequence"/>
</dbReference>
<keyword evidence="14" id="KW-1185">Reference proteome</keyword>
<dbReference type="InterPro" id="IPR047192">
    <property type="entry name" value="Euk_RPA1_DBD_C"/>
</dbReference>
<dbReference type="Pfam" id="PF16900">
    <property type="entry name" value="REPA_OB_2"/>
    <property type="match status" value="1"/>
</dbReference>
<sequence>MIIMDLTVLTHGSQVRSQIGNPIPYTEGANNSTDFIQETQRYRVRSENPTHQPARKEMYNNGQISVTGSGMTSYPFEGMKTQPLSSVNPYHTSLTLRSRVTLKTPIKTWNNTRGSGKLFSFSLVDESGEIRATGFNEQVDQFYDILEEGKVYYISEFIVKPANKSFSNIKHDFEITLSKLTSIAPCHDEKDIPFTRFNFLLINTLSEVDINSIVDVIGVCKNVGDVVIFTSKTTNTELKKREITLVDHSNTSVNVTLWGEQAEQFDGSLQPIVAIKGGRMTEFRGARSISPMTTSIVQVNPDIADAQRLRGWFDNFGSRLKTKSISARCDSVGEGFGGNWMTLQEARRAQLGTSDKPDYFTCKAMVTMIRSENVVYKACPNGDCNKKVIDLGNNLYKCEKCNCEYPNYQYRLLIGVCLADWSTSLWVTCFNDVAQEILGATAQEVGLSENNNRFLYESYFRKPLFNNFIFRLRAKTEAYNDEKRLKFTIAKVMAVDFNKYNKCLLGSIKSILARVATPCSDLAHHTQLYDARH</sequence>
<evidence type="ECO:0000313" key="14">
    <source>
        <dbReference type="Proteomes" id="UP001153148"/>
    </source>
</evidence>
<feature type="domain" description="Replication protein A OB" evidence="12">
    <location>
        <begin position="202"/>
        <end position="300"/>
    </location>
</feature>
<dbReference type="PANTHER" id="PTHR47165">
    <property type="entry name" value="OS03G0429900 PROTEIN"/>
    <property type="match status" value="1"/>
</dbReference>
<comment type="similarity">
    <text evidence="2 9">Belongs to the replication factor A protein 1 family.</text>
</comment>
<dbReference type="SUPFAM" id="SSF50249">
    <property type="entry name" value="Nucleic acid-binding proteins"/>
    <property type="match status" value="3"/>
</dbReference>
<evidence type="ECO:0000256" key="7">
    <source>
        <dbReference type="ARBA" id="ARBA00023125"/>
    </source>
</evidence>
<comment type="subunit">
    <text evidence="9">Component of the heterotrimeric canonical replication protein A complex (RPA).</text>
</comment>
<evidence type="ECO:0000259" key="10">
    <source>
        <dbReference type="Pfam" id="PF01336"/>
    </source>
</evidence>
<comment type="caution">
    <text evidence="13">The sequence shown here is derived from an EMBL/GenBank/DDBJ whole genome shotgun (WGS) entry which is preliminary data.</text>
</comment>
<keyword evidence="4 9" id="KW-0479">Metal-binding</keyword>